<feature type="transmembrane region" description="Helical" evidence="14">
    <location>
        <begin position="77"/>
        <end position="96"/>
    </location>
</feature>
<dbReference type="GO" id="GO:0005929">
    <property type="term" value="C:cilium"/>
    <property type="evidence" value="ECO:0007669"/>
    <property type="project" value="UniProtKB-SubCell"/>
</dbReference>
<evidence type="ECO:0000256" key="2">
    <source>
        <dbReference type="ARBA" id="ARBA00004128"/>
    </source>
</evidence>
<evidence type="ECO:0000256" key="4">
    <source>
        <dbReference type="ARBA" id="ARBA00010572"/>
    </source>
</evidence>
<keyword evidence="7 14" id="KW-0812">Transmembrane</keyword>
<protein>
    <recommendedName>
        <fullName evidence="5">Transmembrane protein 138</fullName>
    </recommendedName>
</protein>
<feature type="transmembrane region" description="Helical" evidence="14">
    <location>
        <begin position="36"/>
        <end position="65"/>
    </location>
</feature>
<evidence type="ECO:0000256" key="5">
    <source>
        <dbReference type="ARBA" id="ARBA00014515"/>
    </source>
</evidence>
<keyword evidence="11 14" id="KW-0472">Membrane</keyword>
<evidence type="ECO:0000256" key="13">
    <source>
        <dbReference type="ARBA" id="ARBA00023273"/>
    </source>
</evidence>
<dbReference type="GO" id="GO:0005774">
    <property type="term" value="C:vacuolar membrane"/>
    <property type="evidence" value="ECO:0007669"/>
    <property type="project" value="UniProtKB-SubCell"/>
</dbReference>
<keyword evidence="9 14" id="KW-1133">Transmembrane helix</keyword>
<comment type="function">
    <text evidence="1">Required for ciliogenesis.</text>
</comment>
<comment type="caution">
    <text evidence="15">The sequence shown here is derived from an EMBL/GenBank/DDBJ whole genome shotgun (WGS) entry which is preliminary data.</text>
</comment>
<keyword evidence="10" id="KW-0969">Cilium</keyword>
<dbReference type="PANTHER" id="PTHR13306:SF6">
    <property type="entry name" value="TRANSMEMBRANE PROTEIN 138"/>
    <property type="match status" value="1"/>
</dbReference>
<evidence type="ECO:0000256" key="1">
    <source>
        <dbReference type="ARBA" id="ARBA00003709"/>
    </source>
</evidence>
<evidence type="ECO:0000256" key="7">
    <source>
        <dbReference type="ARBA" id="ARBA00022692"/>
    </source>
</evidence>
<dbReference type="OrthoDB" id="189688at2759"/>
<keyword evidence="6" id="KW-0926">Vacuole</keyword>
<dbReference type="EMBL" id="NEDP02005322">
    <property type="protein sequence ID" value="OWF42043.1"/>
    <property type="molecule type" value="Genomic_DNA"/>
</dbReference>
<keyword evidence="13" id="KW-0966">Cell projection</keyword>
<organism evidence="15 16">
    <name type="scientific">Mizuhopecten yessoensis</name>
    <name type="common">Japanese scallop</name>
    <name type="synonym">Patinopecten yessoensis</name>
    <dbReference type="NCBI Taxonomy" id="6573"/>
    <lineage>
        <taxon>Eukaryota</taxon>
        <taxon>Metazoa</taxon>
        <taxon>Spiralia</taxon>
        <taxon>Lophotrochozoa</taxon>
        <taxon>Mollusca</taxon>
        <taxon>Bivalvia</taxon>
        <taxon>Autobranchia</taxon>
        <taxon>Pteriomorphia</taxon>
        <taxon>Pectinida</taxon>
        <taxon>Pectinoidea</taxon>
        <taxon>Pectinidae</taxon>
        <taxon>Mizuhopecten</taxon>
    </lineage>
</organism>
<dbReference type="GO" id="GO:0030030">
    <property type="term" value="P:cell projection organization"/>
    <property type="evidence" value="ECO:0007669"/>
    <property type="project" value="UniProtKB-KW"/>
</dbReference>
<evidence type="ECO:0000256" key="12">
    <source>
        <dbReference type="ARBA" id="ARBA00023180"/>
    </source>
</evidence>
<keyword evidence="16" id="KW-1185">Reference proteome</keyword>
<name>A0A210PZW4_MIZYE</name>
<evidence type="ECO:0000313" key="16">
    <source>
        <dbReference type="Proteomes" id="UP000242188"/>
    </source>
</evidence>
<dbReference type="PANTHER" id="PTHR13306">
    <property type="entry name" value="TRANSMEMBRANE PROTEIN 138"/>
    <property type="match status" value="1"/>
</dbReference>
<accession>A0A210PZW4</accession>
<dbReference type="STRING" id="6573.A0A210PZW4"/>
<dbReference type="Proteomes" id="UP000242188">
    <property type="component" value="Unassembled WGS sequence"/>
</dbReference>
<comment type="similarity">
    <text evidence="4">Belongs to the TMEM138 family.</text>
</comment>
<proteinExistence type="inferred from homology"/>
<evidence type="ECO:0000256" key="14">
    <source>
        <dbReference type="SAM" id="Phobius"/>
    </source>
</evidence>
<feature type="transmembrane region" description="Helical" evidence="14">
    <location>
        <begin position="12"/>
        <end position="30"/>
    </location>
</feature>
<sequence length="161" mass="19419">MLVERYRPILYLQYFLLLIDLFMNSFIELMRFENVILLVMFVVQDVCIIFAVIVVFLLFFNTYIFQAGLVNILINKFKMVIGVTFIYFGLNVGLHVWEMSLRWKSPNIYVWDTPGFLPIFVIQRAGAVLYYYFYKRTALKLGDPRFYQDSAWIRKEFEKRR</sequence>
<evidence type="ECO:0000256" key="11">
    <source>
        <dbReference type="ARBA" id="ARBA00023136"/>
    </source>
</evidence>
<evidence type="ECO:0000256" key="10">
    <source>
        <dbReference type="ARBA" id="ARBA00023069"/>
    </source>
</evidence>
<feature type="transmembrane region" description="Helical" evidence="14">
    <location>
        <begin position="116"/>
        <end position="134"/>
    </location>
</feature>
<evidence type="ECO:0000256" key="9">
    <source>
        <dbReference type="ARBA" id="ARBA00022989"/>
    </source>
</evidence>
<keyword evidence="12" id="KW-0325">Glycoprotein</keyword>
<evidence type="ECO:0000256" key="8">
    <source>
        <dbReference type="ARBA" id="ARBA00022794"/>
    </source>
</evidence>
<dbReference type="AlphaFoldDB" id="A0A210PZW4"/>
<evidence type="ECO:0000313" key="15">
    <source>
        <dbReference type="EMBL" id="OWF42043.1"/>
    </source>
</evidence>
<dbReference type="InterPro" id="IPR024133">
    <property type="entry name" value="TM_138"/>
</dbReference>
<dbReference type="Pfam" id="PF14935">
    <property type="entry name" value="TMEM138"/>
    <property type="match status" value="1"/>
</dbReference>
<gene>
    <name evidence="15" type="ORF">KP79_PYT07623</name>
</gene>
<reference evidence="15 16" key="1">
    <citation type="journal article" date="2017" name="Nat. Ecol. Evol.">
        <title>Scallop genome provides insights into evolution of bilaterian karyotype and development.</title>
        <authorList>
            <person name="Wang S."/>
            <person name="Zhang J."/>
            <person name="Jiao W."/>
            <person name="Li J."/>
            <person name="Xun X."/>
            <person name="Sun Y."/>
            <person name="Guo X."/>
            <person name="Huan P."/>
            <person name="Dong B."/>
            <person name="Zhang L."/>
            <person name="Hu X."/>
            <person name="Sun X."/>
            <person name="Wang J."/>
            <person name="Zhao C."/>
            <person name="Wang Y."/>
            <person name="Wang D."/>
            <person name="Huang X."/>
            <person name="Wang R."/>
            <person name="Lv J."/>
            <person name="Li Y."/>
            <person name="Zhang Z."/>
            <person name="Liu B."/>
            <person name="Lu W."/>
            <person name="Hui Y."/>
            <person name="Liang J."/>
            <person name="Zhou Z."/>
            <person name="Hou R."/>
            <person name="Li X."/>
            <person name="Liu Y."/>
            <person name="Li H."/>
            <person name="Ning X."/>
            <person name="Lin Y."/>
            <person name="Zhao L."/>
            <person name="Xing Q."/>
            <person name="Dou J."/>
            <person name="Li Y."/>
            <person name="Mao J."/>
            <person name="Guo H."/>
            <person name="Dou H."/>
            <person name="Li T."/>
            <person name="Mu C."/>
            <person name="Jiang W."/>
            <person name="Fu Q."/>
            <person name="Fu X."/>
            <person name="Miao Y."/>
            <person name="Liu J."/>
            <person name="Yu Q."/>
            <person name="Li R."/>
            <person name="Liao H."/>
            <person name="Li X."/>
            <person name="Kong Y."/>
            <person name="Jiang Z."/>
            <person name="Chourrout D."/>
            <person name="Li R."/>
            <person name="Bao Z."/>
        </authorList>
    </citation>
    <scope>NUCLEOTIDE SEQUENCE [LARGE SCALE GENOMIC DNA]</scope>
    <source>
        <strain evidence="15 16">PY_sf001</strain>
    </source>
</reference>
<evidence type="ECO:0000256" key="3">
    <source>
        <dbReference type="ARBA" id="ARBA00004138"/>
    </source>
</evidence>
<keyword evidence="8" id="KW-0970">Cilium biogenesis/degradation</keyword>
<evidence type="ECO:0000256" key="6">
    <source>
        <dbReference type="ARBA" id="ARBA00022554"/>
    </source>
</evidence>
<comment type="subcellular location">
    <subcellularLocation>
        <location evidence="3">Cell projection</location>
        <location evidence="3">Cilium</location>
    </subcellularLocation>
    <subcellularLocation>
        <location evidence="2">Vacuole membrane</location>
        <topology evidence="2">Multi-pass membrane protein</topology>
    </subcellularLocation>
</comment>